<gene>
    <name evidence="2" type="ORF">CYCCA115_LOCUS12285</name>
</gene>
<feature type="signal peptide" evidence="1">
    <location>
        <begin position="1"/>
        <end position="28"/>
    </location>
</feature>
<protein>
    <recommendedName>
        <fullName evidence="4">PS II complex 12 kDa extrinsic protein</fullName>
    </recommendedName>
</protein>
<feature type="chain" id="PRO_5041988711" description="PS II complex 12 kDa extrinsic protein" evidence="1">
    <location>
        <begin position="29"/>
        <end position="179"/>
    </location>
</feature>
<evidence type="ECO:0000313" key="3">
    <source>
        <dbReference type="Proteomes" id="UP001295423"/>
    </source>
</evidence>
<sequence>MPLTISALSSRATSLLFLFLFVAPVAFGYQPSQQPNNAQLNRRNFFAFAAASAAANILIPEQPANAVLSAKYCAYGSGDGCDDLAEGNDFIRQLQAKSAANKEKNESDALYSFYMKNYPDVFAVSGKTMVKKADGTFLLVSGEELMALKKDNRIGIENVKAMGGKVTDMTQKPVLVLKD</sequence>
<evidence type="ECO:0000313" key="2">
    <source>
        <dbReference type="EMBL" id="CAJ1949815.1"/>
    </source>
</evidence>
<name>A0AAD2FQT8_9STRA</name>
<evidence type="ECO:0008006" key="4">
    <source>
        <dbReference type="Google" id="ProtNLM"/>
    </source>
</evidence>
<dbReference type="Proteomes" id="UP001295423">
    <property type="component" value="Unassembled WGS sequence"/>
</dbReference>
<evidence type="ECO:0000256" key="1">
    <source>
        <dbReference type="SAM" id="SignalP"/>
    </source>
</evidence>
<dbReference type="PANTHER" id="PTHR36327">
    <property type="entry name" value="UNNAMED PRODUCT"/>
    <property type="match status" value="1"/>
</dbReference>
<organism evidence="2 3">
    <name type="scientific">Cylindrotheca closterium</name>
    <dbReference type="NCBI Taxonomy" id="2856"/>
    <lineage>
        <taxon>Eukaryota</taxon>
        <taxon>Sar</taxon>
        <taxon>Stramenopiles</taxon>
        <taxon>Ochrophyta</taxon>
        <taxon>Bacillariophyta</taxon>
        <taxon>Bacillariophyceae</taxon>
        <taxon>Bacillariophycidae</taxon>
        <taxon>Bacillariales</taxon>
        <taxon>Bacillariaceae</taxon>
        <taxon>Cylindrotheca</taxon>
    </lineage>
</organism>
<proteinExistence type="predicted"/>
<dbReference type="AlphaFoldDB" id="A0AAD2FQT8"/>
<dbReference type="PANTHER" id="PTHR36327:SF1">
    <property type="entry name" value="OS03G0731100 PROTEIN"/>
    <property type="match status" value="1"/>
</dbReference>
<keyword evidence="1" id="KW-0732">Signal</keyword>
<comment type="caution">
    <text evidence="2">The sequence shown here is derived from an EMBL/GenBank/DDBJ whole genome shotgun (WGS) entry which is preliminary data.</text>
</comment>
<reference evidence="2" key="1">
    <citation type="submission" date="2023-08" db="EMBL/GenBank/DDBJ databases">
        <authorList>
            <person name="Audoor S."/>
            <person name="Bilcke G."/>
        </authorList>
    </citation>
    <scope>NUCLEOTIDE SEQUENCE</scope>
</reference>
<keyword evidence="3" id="KW-1185">Reference proteome</keyword>
<accession>A0AAD2FQT8</accession>
<dbReference type="EMBL" id="CAKOGP040001758">
    <property type="protein sequence ID" value="CAJ1949815.1"/>
    <property type="molecule type" value="Genomic_DNA"/>
</dbReference>